<organism evidence="4 5">
    <name type="scientific">Streptomyces camelliae</name>
    <dbReference type="NCBI Taxonomy" id="3004093"/>
    <lineage>
        <taxon>Bacteria</taxon>
        <taxon>Bacillati</taxon>
        <taxon>Actinomycetota</taxon>
        <taxon>Actinomycetes</taxon>
        <taxon>Kitasatosporales</taxon>
        <taxon>Streptomycetaceae</taxon>
        <taxon>Streptomyces</taxon>
    </lineage>
</organism>
<dbReference type="RefSeq" id="WP_270085836.1">
    <property type="nucleotide sequence ID" value="NZ_CP115300.1"/>
</dbReference>
<dbReference type="EMBL" id="CP115300">
    <property type="protein sequence ID" value="WBO68604.1"/>
    <property type="molecule type" value="Genomic_DNA"/>
</dbReference>
<gene>
    <name evidence="4" type="ORF">O1G22_40260</name>
</gene>
<dbReference type="SUPFAM" id="SSF53756">
    <property type="entry name" value="UDP-Glycosyltransferase/glycogen phosphorylase"/>
    <property type="match status" value="1"/>
</dbReference>
<evidence type="ECO:0000259" key="3">
    <source>
        <dbReference type="Pfam" id="PF06722"/>
    </source>
</evidence>
<dbReference type="PANTHER" id="PTHR48050:SF13">
    <property type="entry name" value="STEROL 3-BETA-GLUCOSYLTRANSFERASE UGT80A2"/>
    <property type="match status" value="1"/>
</dbReference>
<keyword evidence="1" id="KW-0808">Transferase</keyword>
<dbReference type="InterPro" id="IPR050426">
    <property type="entry name" value="Glycosyltransferase_28"/>
</dbReference>
<dbReference type="PANTHER" id="PTHR48050">
    <property type="entry name" value="STEROL 3-BETA-GLUCOSYLTRANSFERASE"/>
    <property type="match status" value="1"/>
</dbReference>
<reference evidence="4 5" key="1">
    <citation type="submission" date="2022-12" db="EMBL/GenBank/DDBJ databases">
        <authorList>
            <person name="Mo P."/>
        </authorList>
    </citation>
    <scope>NUCLEOTIDE SEQUENCE [LARGE SCALE GENOMIC DNA]</scope>
    <source>
        <strain evidence="4 5">HUAS 2-6</strain>
    </source>
</reference>
<evidence type="ECO:0000256" key="2">
    <source>
        <dbReference type="SAM" id="MobiDB-lite"/>
    </source>
</evidence>
<evidence type="ECO:0000313" key="5">
    <source>
        <dbReference type="Proteomes" id="UP001212326"/>
    </source>
</evidence>
<proteinExistence type="predicted"/>
<dbReference type="Gene3D" id="3.40.50.2000">
    <property type="entry name" value="Glycogen Phosphorylase B"/>
    <property type="match status" value="2"/>
</dbReference>
<name>A0ABY7PDB2_9ACTN</name>
<protein>
    <recommendedName>
        <fullName evidence="3">Erythromycin biosynthesis protein CIII-like C-terminal domain-containing protein</fullName>
    </recommendedName>
</protein>
<dbReference type="InterPro" id="IPR010610">
    <property type="entry name" value="EryCIII-like_C"/>
</dbReference>
<dbReference type="Proteomes" id="UP001212326">
    <property type="component" value="Chromosome"/>
</dbReference>
<accession>A0ABY7PDB2</accession>
<dbReference type="Pfam" id="PF06722">
    <property type="entry name" value="EryCIII-like_C"/>
    <property type="match status" value="1"/>
</dbReference>
<feature type="domain" description="Erythromycin biosynthesis protein CIII-like C-terminal" evidence="3">
    <location>
        <begin position="69"/>
        <end position="204"/>
    </location>
</feature>
<feature type="region of interest" description="Disordered" evidence="2">
    <location>
        <begin position="208"/>
        <end position="236"/>
    </location>
</feature>
<evidence type="ECO:0000313" key="4">
    <source>
        <dbReference type="EMBL" id="WBO68604.1"/>
    </source>
</evidence>
<keyword evidence="5" id="KW-1185">Reference proteome</keyword>
<sequence>MPAEFSFARRQAGTFYRYRQPSEIDPGAVLPDWLAELPADQPLVLASIGTVLPTVPPGVTNVPGLLDALVAGLAELDRQAVVATGGVPVERLLPPGRVHLVDSVPQPMVLRCAQLLVTHGGYNSIREAVGAGVPMGVLPALGDQQANADRVQQLGLGRRIPSPDQVAAVCHHVLNDPEVTARTRYAQRWMLCLPPVQAAVDDLEKVASGTGPWKCRPTSAAPSGSSPREWRSTRPS</sequence>
<evidence type="ECO:0000256" key="1">
    <source>
        <dbReference type="ARBA" id="ARBA00022679"/>
    </source>
</evidence>